<feature type="region of interest" description="Disordered" evidence="2">
    <location>
        <begin position="884"/>
        <end position="909"/>
    </location>
</feature>
<evidence type="ECO:0000256" key="2">
    <source>
        <dbReference type="SAM" id="MobiDB-lite"/>
    </source>
</evidence>
<dbReference type="GeneID" id="17358679"/>
<reference evidence="3 4" key="1">
    <citation type="journal article" date="2010" name="Plant Cell">
        <title>The Chlorella variabilis NC64A genome reveals adaptation to photosymbiosis, coevolution with viruses, and cryptic sex.</title>
        <authorList>
            <person name="Blanc G."/>
            <person name="Duncan G."/>
            <person name="Agarkova I."/>
            <person name="Borodovsky M."/>
            <person name="Gurnon J."/>
            <person name="Kuo A."/>
            <person name="Lindquist E."/>
            <person name="Lucas S."/>
            <person name="Pangilinan J."/>
            <person name="Polle J."/>
            <person name="Salamov A."/>
            <person name="Terry A."/>
            <person name="Yamada T."/>
            <person name="Dunigan D.D."/>
            <person name="Grigoriev I.V."/>
            <person name="Claverie J.M."/>
            <person name="Van Etten J.L."/>
        </authorList>
    </citation>
    <scope>NUCLEOTIDE SEQUENCE [LARGE SCALE GENOMIC DNA]</scope>
    <source>
        <strain evidence="3 4">NC64A</strain>
    </source>
</reference>
<feature type="region of interest" description="Disordered" evidence="2">
    <location>
        <begin position="1456"/>
        <end position="1475"/>
    </location>
</feature>
<dbReference type="KEGG" id="cvr:CHLNCDRAFT_49891"/>
<protein>
    <submittedName>
        <fullName evidence="3">Uncharacterized protein</fullName>
    </submittedName>
</protein>
<accession>E1Z4H8</accession>
<dbReference type="EMBL" id="GL433836">
    <property type="protein sequence ID" value="EFN59346.1"/>
    <property type="molecule type" value="Genomic_DNA"/>
</dbReference>
<evidence type="ECO:0000313" key="4">
    <source>
        <dbReference type="Proteomes" id="UP000008141"/>
    </source>
</evidence>
<dbReference type="InParanoid" id="E1Z4H8"/>
<feature type="region of interest" description="Disordered" evidence="2">
    <location>
        <begin position="585"/>
        <end position="626"/>
    </location>
</feature>
<feature type="compositionally biased region" description="Acidic residues" evidence="2">
    <location>
        <begin position="589"/>
        <end position="604"/>
    </location>
</feature>
<dbReference type="RefSeq" id="XP_005851448.1">
    <property type="nucleotide sequence ID" value="XM_005851386.1"/>
</dbReference>
<feature type="coiled-coil region" evidence="1">
    <location>
        <begin position="1141"/>
        <end position="1182"/>
    </location>
</feature>
<dbReference type="Proteomes" id="UP000008141">
    <property type="component" value="Unassembled WGS sequence"/>
</dbReference>
<keyword evidence="4" id="KW-1185">Reference proteome</keyword>
<name>E1Z4H8_CHLVA</name>
<organism evidence="4">
    <name type="scientific">Chlorella variabilis</name>
    <name type="common">Green alga</name>
    <dbReference type="NCBI Taxonomy" id="554065"/>
    <lineage>
        <taxon>Eukaryota</taxon>
        <taxon>Viridiplantae</taxon>
        <taxon>Chlorophyta</taxon>
        <taxon>core chlorophytes</taxon>
        <taxon>Trebouxiophyceae</taxon>
        <taxon>Chlorellales</taxon>
        <taxon>Chlorellaceae</taxon>
        <taxon>Chlorella clade</taxon>
        <taxon>Chlorella</taxon>
    </lineage>
</organism>
<keyword evidence="1" id="KW-0175">Coiled coil</keyword>
<dbReference type="OrthoDB" id="515939at2759"/>
<evidence type="ECO:0000313" key="3">
    <source>
        <dbReference type="EMBL" id="EFN59346.1"/>
    </source>
</evidence>
<proteinExistence type="predicted"/>
<sequence>MHEQTADLWPHVSFAPLSRVGPRFPARAGTEGAFRLGCEHALGALRANEASLCALLEAALLDPAVDWDSEAAAKAGSKASSGAGWGAVQQQQEAWKQASSAPAFGQAVALQLFTLRQTGSADALASAARGAGDSLAAATTALDAYVRQFLAVAGTAAAAAESHAVLQRCQATLGSAAAQEQQLAAQAEEGRAAAAAVLAEAQPVAGQVLASLQECQAWQQRHDALLPLLLNNPPAALLAGPAIMDPVAAAAASGAPLLLVTSPAGAGTGDGSGSIVHTALGMLPGHAPLSAGLLLQAAKLDAQGQQLLQERSAAALHLAAALQQYAAAVACLLGGAHYSNSSQHAHWLAAFQAALELPAPQGFQRAAELAPRRPDPAVVLASWRPLAASAAAAAGLAEQLGGTAAALRLERVDVALSASDALQRMRDVAEGCWAAAAKPTAASGAGQQGEQGAMALAAAFAALSEAQAAAVQQLAADHHQQLVQEEQEDVAAEPFPEEEAGALLAAVERLVLGYASTAVALRDTTSEEFFLAPDGGNLLAWLSAAVQAVDRLSTGSAELQLLLPPLLALLCTPATAAQVSDAVAAAAEQLEEEEEGEAQEEEETGTATAGAAGGKEEQEQGQEQLRVPSRMWQEERAAAAMQPLLAAAGQHAAFAGLLQGLQQVQAAAQLLTAGEERRPLAQQQLALAGAVVSTWQELEDAMEEAAAAESSTEEVVAAAGTGDGAPWQQCSAVLGEAVAAEVAHRLLPPLAAALGSTSATLRAAAPSLARRSGLVSPEPAPLPILPGSSPAHAPPAPQPAGADLVPFTDFDDGELPGAGMLLGGLLTEELEPAGRGGGGLQLAARQPGGAAEAALVPFLDFDEDLAGADDLLEELEPAAGAEFESLEGGGGLSQLSEEEVGEGEGGSSIGGAGGAQQLAALLAAAADATGALAAMDAAQYVSGLALQQCRRVRQQHCAELAAFQWVNEHLLPPEAAAATAGLVAAVELSAAAAGAAGAALPPLHPAVASWALRGSRRQLLEQLQAGSGTLLSLQAPLQQWEAAMAAAQQQVAGEVAATAPYAAAQLQHHLHQQQHWLAAAAGHAAYLLEASQAVLQFEAARTADTQDGAHVGPGQLQPAADRYQVEQREGWRRYATLVRHMQQLHGNYAAAERRLAMAASELEQLRQRRAEATSIMQSAEAAGSSAAAAFAAAALPLVHATQQLPTAVGQVLPLLAGCADWEGRLRLAQHWVGELADVGAAAVPAAAAAADEAAERLAAAAGCLRELPAAVAALQAALLPVRNKLLAGGRGEAAAKQQAAQVVDALSAAVAQLQPQLDQAAQVQRWLAALPTSLQALAAQAAQQAEALQEQHGFSLHGLEQLLQGQAAGTPPASAPSPAAARGTLTGGLMLVPAAPSRRHGLKQEEQRQYAATLLQRFRAKLLGQRVADKASAGGSGNARKAWRPRLVAVAAAAPGSAGGGEAHERRPDQSPASVSKVVCGSCNVYAVTARLLACPSCCMLQHNSAWRFRCHSVLACPPTHSLPSTS</sequence>
<evidence type="ECO:0000256" key="1">
    <source>
        <dbReference type="SAM" id="Coils"/>
    </source>
</evidence>
<feature type="region of interest" description="Disordered" evidence="2">
    <location>
        <begin position="771"/>
        <end position="803"/>
    </location>
</feature>
<gene>
    <name evidence="3" type="ORF">CHLNCDRAFT_49891</name>
</gene>
<dbReference type="STRING" id="554065.E1Z4H8"/>